<dbReference type="GO" id="GO:0005771">
    <property type="term" value="C:multivesicular body"/>
    <property type="evidence" value="ECO:0007669"/>
    <property type="project" value="TreeGrafter"/>
</dbReference>
<gene>
    <name evidence="5" type="primary">chmp4b_0</name>
    <name evidence="5" type="ORF">CM83_45130</name>
</gene>
<reference evidence="5" key="1">
    <citation type="journal article" date="2014" name="PLoS ONE">
        <title>Transcriptome-Based Identification of ABC Transporters in the Western Tarnished Plant Bug Lygus hesperus.</title>
        <authorList>
            <person name="Hull J.J."/>
            <person name="Chaney K."/>
            <person name="Geib S.M."/>
            <person name="Fabrick J.A."/>
            <person name="Brent C.S."/>
            <person name="Walsh D."/>
            <person name="Lavine L.C."/>
        </authorList>
    </citation>
    <scope>NUCLEOTIDE SEQUENCE</scope>
</reference>
<sequence>MSPFKNLFKKRESNNEDKKSPTNAISELRKMEELLNKKQEFLEHKVRQEMETVKANGRTNKRVALLALKKKKRYELQLQQIDGTLTTIEMQREALESATRNTTILTTMKQAADTLKKTYVKVDDVHEIVDDVAEQQALAKEIADAISSPFKADELDEDDLLKELEELDQQELDRKLLETHVPSPSMPDVPVAHIPGTSVKSDEDELEAELKKLKSWAA</sequence>
<dbReference type="GO" id="GO:0006900">
    <property type="term" value="P:vesicle budding from membrane"/>
    <property type="evidence" value="ECO:0007669"/>
    <property type="project" value="TreeGrafter"/>
</dbReference>
<dbReference type="EMBL" id="GBHO01038669">
    <property type="protein sequence ID" value="JAG04935.1"/>
    <property type="molecule type" value="Transcribed_RNA"/>
</dbReference>
<protein>
    <submittedName>
        <fullName evidence="5">Charged multivesicular body protein 4b</fullName>
    </submittedName>
</protein>
<keyword evidence="3" id="KW-0967">Endosome</keyword>
<dbReference type="Pfam" id="PF03357">
    <property type="entry name" value="Snf7"/>
    <property type="match status" value="1"/>
</dbReference>
<dbReference type="GO" id="GO:0000815">
    <property type="term" value="C:ESCRT III complex"/>
    <property type="evidence" value="ECO:0007669"/>
    <property type="project" value="TreeGrafter"/>
</dbReference>
<dbReference type="GO" id="GO:0009898">
    <property type="term" value="C:cytoplasmic side of plasma membrane"/>
    <property type="evidence" value="ECO:0007669"/>
    <property type="project" value="TreeGrafter"/>
</dbReference>
<comment type="subcellular location">
    <subcellularLocation>
        <location evidence="1">Endosome</location>
    </subcellularLocation>
</comment>
<dbReference type="InterPro" id="IPR005024">
    <property type="entry name" value="Snf7_fam"/>
</dbReference>
<evidence type="ECO:0000256" key="2">
    <source>
        <dbReference type="ARBA" id="ARBA00006190"/>
    </source>
</evidence>
<dbReference type="AlphaFoldDB" id="A0A0A9WJ99"/>
<name>A0A0A9WJ99_LYGHE</name>
<evidence type="ECO:0000256" key="3">
    <source>
        <dbReference type="ARBA" id="ARBA00022753"/>
    </source>
</evidence>
<feature type="compositionally biased region" description="Basic and acidic residues" evidence="4">
    <location>
        <begin position="9"/>
        <end position="20"/>
    </location>
</feature>
<dbReference type="PANTHER" id="PTHR22761">
    <property type="entry name" value="CHARGED MULTIVESICULAR BODY PROTEIN"/>
    <property type="match status" value="1"/>
</dbReference>
<dbReference type="Gene3D" id="6.10.250.1710">
    <property type="match status" value="1"/>
</dbReference>
<organism evidence="5">
    <name type="scientific">Lygus hesperus</name>
    <name type="common">Western plant bug</name>
    <dbReference type="NCBI Taxonomy" id="30085"/>
    <lineage>
        <taxon>Eukaryota</taxon>
        <taxon>Metazoa</taxon>
        <taxon>Ecdysozoa</taxon>
        <taxon>Arthropoda</taxon>
        <taxon>Hexapoda</taxon>
        <taxon>Insecta</taxon>
        <taxon>Pterygota</taxon>
        <taxon>Neoptera</taxon>
        <taxon>Paraneoptera</taxon>
        <taxon>Hemiptera</taxon>
        <taxon>Heteroptera</taxon>
        <taxon>Panheteroptera</taxon>
        <taxon>Cimicomorpha</taxon>
        <taxon>Miridae</taxon>
        <taxon>Mirini</taxon>
        <taxon>Lygus</taxon>
    </lineage>
</organism>
<feature type="region of interest" description="Disordered" evidence="4">
    <location>
        <begin position="1"/>
        <end position="25"/>
    </location>
</feature>
<proteinExistence type="inferred from homology"/>
<feature type="region of interest" description="Disordered" evidence="4">
    <location>
        <begin position="179"/>
        <end position="205"/>
    </location>
</feature>
<comment type="similarity">
    <text evidence="2">Belongs to the SNF7 family.</text>
</comment>
<evidence type="ECO:0000256" key="4">
    <source>
        <dbReference type="SAM" id="MobiDB-lite"/>
    </source>
</evidence>
<evidence type="ECO:0000256" key="1">
    <source>
        <dbReference type="ARBA" id="ARBA00004177"/>
    </source>
</evidence>
<evidence type="ECO:0000313" key="5">
    <source>
        <dbReference type="EMBL" id="JAG04935.1"/>
    </source>
</evidence>
<dbReference type="Gene3D" id="1.10.287.1060">
    <property type="entry name" value="ESAT-6-like"/>
    <property type="match status" value="1"/>
</dbReference>
<accession>A0A0A9WJ99</accession>
<reference evidence="5" key="2">
    <citation type="submission" date="2014-07" db="EMBL/GenBank/DDBJ databases">
        <authorList>
            <person name="Hull J."/>
        </authorList>
    </citation>
    <scope>NUCLEOTIDE SEQUENCE</scope>
</reference>
<dbReference type="PANTHER" id="PTHR22761:SF10">
    <property type="entry name" value="GH13992P"/>
    <property type="match status" value="1"/>
</dbReference>
<dbReference type="GO" id="GO:0032511">
    <property type="term" value="P:late endosome to vacuole transport via multivesicular body sorting pathway"/>
    <property type="evidence" value="ECO:0007669"/>
    <property type="project" value="TreeGrafter"/>
</dbReference>